<comment type="function">
    <text evidence="3">Required for maturation of 30S ribosomal subunits.</text>
</comment>
<proteinExistence type="inferred from homology"/>
<feature type="domain" description="Ribosome maturation factor RimP N-terminal" evidence="4">
    <location>
        <begin position="13"/>
        <end position="84"/>
    </location>
</feature>
<dbReference type="STRING" id="1195236.CTER_3599"/>
<comment type="subcellular location">
    <subcellularLocation>
        <location evidence="3">Cytoplasm</location>
    </subcellularLocation>
</comment>
<keyword evidence="1 3" id="KW-0963">Cytoplasm</keyword>
<dbReference type="Gene3D" id="2.30.30.180">
    <property type="entry name" value="Ribosome maturation factor RimP, C-terminal domain"/>
    <property type="match status" value="1"/>
</dbReference>
<comment type="caution">
    <text evidence="6">The sequence shown here is derived from an EMBL/GenBank/DDBJ whole genome shotgun (WGS) entry which is preliminary data.</text>
</comment>
<dbReference type="NCBIfam" id="NF000928">
    <property type="entry name" value="PRK00092.1-2"/>
    <property type="match status" value="1"/>
</dbReference>
<dbReference type="SUPFAM" id="SSF75420">
    <property type="entry name" value="YhbC-like, N-terminal domain"/>
    <property type="match status" value="1"/>
</dbReference>
<evidence type="ECO:0000256" key="3">
    <source>
        <dbReference type="HAMAP-Rule" id="MF_01077"/>
    </source>
</evidence>
<evidence type="ECO:0000313" key="7">
    <source>
        <dbReference type="Proteomes" id="UP000014155"/>
    </source>
</evidence>
<name>S0FYA4_RUMCE</name>
<evidence type="ECO:0000259" key="5">
    <source>
        <dbReference type="Pfam" id="PF17384"/>
    </source>
</evidence>
<dbReference type="AlphaFoldDB" id="S0FYA4"/>
<dbReference type="InterPro" id="IPR028989">
    <property type="entry name" value="RimP_N"/>
</dbReference>
<evidence type="ECO:0000256" key="2">
    <source>
        <dbReference type="ARBA" id="ARBA00022517"/>
    </source>
</evidence>
<sequence length="152" mass="17496">MKRNVQQDIMELAAPVVEALNYELVDVEFIKEGANWYLRIYIDKPGGISIDDCQAVSEQMSEILDRKDPIEQSYYLEVSSPGLERPLKTERDFIKYKGELVEVKVFQPIDGKKLFEGELVGLIDNRIVISDNGNEMHFEKDKVAIVKRAIKF</sequence>
<dbReference type="InterPro" id="IPR003728">
    <property type="entry name" value="Ribosome_maturation_RimP"/>
</dbReference>
<dbReference type="Gene3D" id="3.30.300.70">
    <property type="entry name" value="RimP-like superfamily, N-terminal"/>
    <property type="match status" value="1"/>
</dbReference>
<evidence type="ECO:0000256" key="1">
    <source>
        <dbReference type="ARBA" id="ARBA00022490"/>
    </source>
</evidence>
<dbReference type="InterPro" id="IPR028998">
    <property type="entry name" value="RimP_C"/>
</dbReference>
<dbReference type="PANTHER" id="PTHR33867:SF1">
    <property type="entry name" value="RIBOSOME MATURATION FACTOR RIMP"/>
    <property type="match status" value="1"/>
</dbReference>
<dbReference type="Pfam" id="PF02576">
    <property type="entry name" value="RimP_N"/>
    <property type="match status" value="1"/>
</dbReference>
<dbReference type="SUPFAM" id="SSF74942">
    <property type="entry name" value="YhbC-like, C-terminal domain"/>
    <property type="match status" value="1"/>
</dbReference>
<dbReference type="InterPro" id="IPR035956">
    <property type="entry name" value="RimP_N_sf"/>
</dbReference>
<dbReference type="GO" id="GO:0005829">
    <property type="term" value="C:cytosol"/>
    <property type="evidence" value="ECO:0007669"/>
    <property type="project" value="TreeGrafter"/>
</dbReference>
<keyword evidence="7" id="KW-1185">Reference proteome</keyword>
<dbReference type="PATRIC" id="fig|1195236.3.peg.164"/>
<dbReference type="Pfam" id="PF17384">
    <property type="entry name" value="DUF150_C"/>
    <property type="match status" value="1"/>
</dbReference>
<dbReference type="eggNOG" id="COG0779">
    <property type="taxonomic scope" value="Bacteria"/>
</dbReference>
<dbReference type="GO" id="GO:0000028">
    <property type="term" value="P:ribosomal small subunit assembly"/>
    <property type="evidence" value="ECO:0007669"/>
    <property type="project" value="TreeGrafter"/>
</dbReference>
<keyword evidence="2 3" id="KW-0690">Ribosome biogenesis</keyword>
<evidence type="ECO:0000313" key="6">
    <source>
        <dbReference type="EMBL" id="EMS74104.1"/>
    </source>
</evidence>
<dbReference type="CDD" id="cd01734">
    <property type="entry name" value="YlxS_C"/>
    <property type="match status" value="1"/>
</dbReference>
<dbReference type="InterPro" id="IPR036847">
    <property type="entry name" value="RimP_C_sf"/>
</dbReference>
<reference evidence="6 7" key="1">
    <citation type="journal article" date="2013" name="Genome Announc.">
        <title>Draft Genome Sequence of the Cellulolytic, Mesophilic, Anaerobic Bacterium Clostridium termitidis Strain CT1112 (DSM 5398).</title>
        <authorList>
            <person name="Lal S."/>
            <person name="Ramachandran U."/>
            <person name="Zhang X."/>
            <person name="Munir R."/>
            <person name="Sparling R."/>
            <person name="Levin D.B."/>
        </authorList>
    </citation>
    <scope>NUCLEOTIDE SEQUENCE [LARGE SCALE GENOMIC DNA]</scope>
    <source>
        <strain evidence="6 7">CT1112</strain>
    </source>
</reference>
<dbReference type="Proteomes" id="UP000014155">
    <property type="component" value="Unassembled WGS sequence"/>
</dbReference>
<protein>
    <recommendedName>
        <fullName evidence="3">Ribosome maturation factor RimP</fullName>
    </recommendedName>
</protein>
<accession>S0FYA4</accession>
<feature type="domain" description="Ribosome maturation factor RimP C-terminal" evidence="5">
    <location>
        <begin position="87"/>
        <end position="152"/>
    </location>
</feature>
<dbReference type="RefSeq" id="WP_004622953.1">
    <property type="nucleotide sequence ID" value="NZ_AORV01000006.1"/>
</dbReference>
<organism evidence="6 7">
    <name type="scientific">Ruminiclostridium cellobioparum subsp. termitidis CT1112</name>
    <dbReference type="NCBI Taxonomy" id="1195236"/>
    <lineage>
        <taxon>Bacteria</taxon>
        <taxon>Bacillati</taxon>
        <taxon>Bacillota</taxon>
        <taxon>Clostridia</taxon>
        <taxon>Eubacteriales</taxon>
        <taxon>Oscillospiraceae</taxon>
        <taxon>Ruminiclostridium</taxon>
    </lineage>
</organism>
<dbReference type="HAMAP" id="MF_01077">
    <property type="entry name" value="RimP"/>
    <property type="match status" value="1"/>
</dbReference>
<dbReference type="EMBL" id="AORV01000006">
    <property type="protein sequence ID" value="EMS74104.1"/>
    <property type="molecule type" value="Genomic_DNA"/>
</dbReference>
<evidence type="ECO:0000259" key="4">
    <source>
        <dbReference type="Pfam" id="PF02576"/>
    </source>
</evidence>
<comment type="similarity">
    <text evidence="3">Belongs to the RimP family.</text>
</comment>
<dbReference type="GO" id="GO:0006412">
    <property type="term" value="P:translation"/>
    <property type="evidence" value="ECO:0007669"/>
    <property type="project" value="TreeGrafter"/>
</dbReference>
<gene>
    <name evidence="3" type="primary">rimP</name>
    <name evidence="6" type="ORF">CTER_3599</name>
</gene>
<dbReference type="FunFam" id="3.30.300.70:FF:000001">
    <property type="entry name" value="Ribosome maturation factor RimP"/>
    <property type="match status" value="1"/>
</dbReference>
<dbReference type="PANTHER" id="PTHR33867">
    <property type="entry name" value="RIBOSOME MATURATION FACTOR RIMP"/>
    <property type="match status" value="1"/>
</dbReference>